<feature type="region of interest" description="Disordered" evidence="1">
    <location>
        <begin position="733"/>
        <end position="790"/>
    </location>
</feature>
<dbReference type="OMA" id="RGNMANR"/>
<feature type="compositionally biased region" description="Polar residues" evidence="1">
    <location>
        <begin position="608"/>
        <end position="628"/>
    </location>
</feature>
<dbReference type="VEuPathDB" id="TriTrypDB:Lsey_0221_0140"/>
<feature type="region of interest" description="Disordered" evidence="1">
    <location>
        <begin position="652"/>
        <end position="685"/>
    </location>
</feature>
<evidence type="ECO:0000256" key="1">
    <source>
        <dbReference type="SAM" id="MobiDB-lite"/>
    </source>
</evidence>
<dbReference type="AlphaFoldDB" id="A0A0N1PBA0"/>
<sequence length="820" mass="89132">MFYSYAEKQGGGFFGSWQIRQVAFDTTRRYLHYSEPTRDMFPIAHSDASLSVTAAVDENNNSTTTASSPSSSVTNRRSSAAAPGTAIDSVCSPSALVWKKKMKVTAVVPIAVRAGFAHRSVDERDLYQLEIRGESRPLATGEYPPAGPLLCPSAGLSALERARCNASNEAYIRDPFFLKELFDALRDQFEEMTKAKVRAAASAAEGGRSDEGRAEPIDFGMQTLVSPRRQKTETGVHEAIVPVRVVLRCRDEREFRRLWYVVQTVLGYDKLIVRPYRGLPPYDPRNGVAFAHIPMAVWHIFKALDKAVFYTFMRGNFYVLEGSSDAVSDGGGVRSRGPAVPRLKRVLEGAYLCITHDSVLCMRESGNIPRWLRLAEVQEFHWGVVSKDGGGAKVTPFCVFLSDAPIPDLFFEPTAPVFGADAIAAYDPIVDVSRIARVIHDTCFASFSARRVIRIKSVQDASLEAYVARTLREGNRLPGLQTGDVYNSTLSCPLPKEQLAVVWQQVQSELLERGNMANRAAIPIYRTNARDVELSEDQLSAVERELDEERERRDDVVGMPLERARQLERRRLAAVESANARHTRSRHRDVNADIDDGPRASASAADQLPNSSLSRSGNRAAVSTTPTATQVMPLTMELLQTPQLQGRFAATVTQPQQGGGARSAVGSRGEQSSRSSPDESTAAASEYSGYLVRGARYLTLEEWQNSGYGSPSSPRSAAPGAASIAAGAAPVFPVPSVAAPGASGGNPAPSPPLSCRESDASDADSGRGSGQGLERITDAPERGEARYGITEERTVNEIVGHSMAALGCSRTDHNLTDDKK</sequence>
<dbReference type="EMBL" id="LJSK01000221">
    <property type="protein sequence ID" value="KPI84933.1"/>
    <property type="molecule type" value="Genomic_DNA"/>
</dbReference>
<feature type="region of interest" description="Disordered" evidence="1">
    <location>
        <begin position="59"/>
        <end position="80"/>
    </location>
</feature>
<keyword evidence="3" id="KW-1185">Reference proteome</keyword>
<proteinExistence type="predicted"/>
<feature type="compositionally biased region" description="Basic and acidic residues" evidence="1">
    <location>
        <begin position="775"/>
        <end position="790"/>
    </location>
</feature>
<dbReference type="OrthoDB" id="264366at2759"/>
<organism evidence="2 3">
    <name type="scientific">Leptomonas seymouri</name>
    <dbReference type="NCBI Taxonomy" id="5684"/>
    <lineage>
        <taxon>Eukaryota</taxon>
        <taxon>Discoba</taxon>
        <taxon>Euglenozoa</taxon>
        <taxon>Kinetoplastea</taxon>
        <taxon>Metakinetoplastina</taxon>
        <taxon>Trypanosomatida</taxon>
        <taxon>Trypanosomatidae</taxon>
        <taxon>Leishmaniinae</taxon>
        <taxon>Leptomonas</taxon>
    </lineage>
</organism>
<feature type="compositionally biased region" description="Polar residues" evidence="1">
    <location>
        <begin position="670"/>
        <end position="683"/>
    </location>
</feature>
<feature type="compositionally biased region" description="Low complexity" evidence="1">
    <location>
        <begin position="733"/>
        <end position="747"/>
    </location>
</feature>
<accession>A0A0N1PBA0</accession>
<evidence type="ECO:0000313" key="3">
    <source>
        <dbReference type="Proteomes" id="UP000038009"/>
    </source>
</evidence>
<protein>
    <submittedName>
        <fullName evidence="2">Uncharacterized protein</fullName>
    </submittedName>
</protein>
<feature type="region of interest" description="Disordered" evidence="1">
    <location>
        <begin position="575"/>
        <end position="628"/>
    </location>
</feature>
<name>A0A0N1PBA0_LEPSE</name>
<evidence type="ECO:0000313" key="2">
    <source>
        <dbReference type="EMBL" id="KPI84933.1"/>
    </source>
</evidence>
<comment type="caution">
    <text evidence="2">The sequence shown here is derived from an EMBL/GenBank/DDBJ whole genome shotgun (WGS) entry which is preliminary data.</text>
</comment>
<dbReference type="Proteomes" id="UP000038009">
    <property type="component" value="Unassembled WGS sequence"/>
</dbReference>
<reference evidence="2 3" key="1">
    <citation type="journal article" date="2015" name="PLoS Pathog.">
        <title>Leptomonas seymouri: Adaptations to the Dixenous Life Cycle Analyzed by Genome Sequencing, Transcriptome Profiling and Co-infection with Leishmania donovani.</title>
        <authorList>
            <person name="Kraeva N."/>
            <person name="Butenko A."/>
            <person name="Hlavacova J."/>
            <person name="Kostygov A."/>
            <person name="Myskova J."/>
            <person name="Grybchuk D."/>
            <person name="Lestinova T."/>
            <person name="Votypka J."/>
            <person name="Volf P."/>
            <person name="Opperdoes F."/>
            <person name="Flegontov P."/>
            <person name="Lukes J."/>
            <person name="Yurchenko V."/>
        </authorList>
    </citation>
    <scope>NUCLEOTIDE SEQUENCE [LARGE SCALE GENOMIC DNA]</scope>
    <source>
        <strain evidence="2 3">ATCC 30220</strain>
    </source>
</reference>
<gene>
    <name evidence="2" type="ORF">ABL78_6025</name>
</gene>